<dbReference type="EMBL" id="JAVIZN010000003">
    <property type="protein sequence ID" value="MDR6208071.1"/>
    <property type="molecule type" value="Genomic_DNA"/>
</dbReference>
<evidence type="ECO:0000313" key="2">
    <source>
        <dbReference type="Proteomes" id="UP001245184"/>
    </source>
</evidence>
<dbReference type="Proteomes" id="UP001245184">
    <property type="component" value="Unassembled WGS sequence"/>
</dbReference>
<dbReference type="AlphaFoldDB" id="A0ABD5CSK3"/>
<comment type="caution">
    <text evidence="1">The sequence shown here is derived from an EMBL/GenBank/DDBJ whole genome shotgun (WGS) entry which is preliminary data.</text>
</comment>
<evidence type="ECO:0000313" key="1">
    <source>
        <dbReference type="EMBL" id="MDR6208071.1"/>
    </source>
</evidence>
<gene>
    <name evidence="1" type="ORF">QF025_006872</name>
</gene>
<accession>A0ABD5CSK3</accession>
<reference evidence="1 2" key="1">
    <citation type="submission" date="2023-08" db="EMBL/GenBank/DDBJ databases">
        <title>Genome sequencing of plant associated microbes to promote plant fitness in Sorghum bicolor and Oryza sativa.</title>
        <authorList>
            <person name="Coleman-Derr D."/>
        </authorList>
    </citation>
    <scope>NUCLEOTIDE SEQUENCE [LARGE SCALE GENOMIC DNA]</scope>
    <source>
        <strain evidence="1 2">SLBN-33</strain>
    </source>
</reference>
<name>A0ABD5CSK3_9BURK</name>
<sequence length="75" mass="8726">MHPSYFQPRYRLSVGALTQQPPRRLVDERMLWAFSVPRDRPLWHAPVAMHYHAGLWTTSEPCHAERVRDPPPPAG</sequence>
<protein>
    <submittedName>
        <fullName evidence="1">Uncharacterized protein</fullName>
    </submittedName>
</protein>
<proteinExistence type="predicted"/>
<organism evidence="1 2">
    <name type="scientific">Paraburkholderia graminis</name>
    <dbReference type="NCBI Taxonomy" id="60548"/>
    <lineage>
        <taxon>Bacteria</taxon>
        <taxon>Pseudomonadati</taxon>
        <taxon>Pseudomonadota</taxon>
        <taxon>Betaproteobacteria</taxon>
        <taxon>Burkholderiales</taxon>
        <taxon>Burkholderiaceae</taxon>
        <taxon>Paraburkholderia</taxon>
    </lineage>
</organism>